<proteinExistence type="predicted"/>
<sequence>MFPETETLFIVKDFPARAKFIPTTDGINMKIILSIRPNNFEGIKEK</sequence>
<dbReference type="EMBL" id="JBHUOS010000015">
    <property type="protein sequence ID" value="MFD2917633.1"/>
    <property type="molecule type" value="Genomic_DNA"/>
</dbReference>
<comment type="caution">
    <text evidence="1">The sequence shown here is derived from an EMBL/GenBank/DDBJ whole genome shotgun (WGS) entry which is preliminary data.</text>
</comment>
<protein>
    <submittedName>
        <fullName evidence="1">Uncharacterized protein</fullName>
    </submittedName>
</protein>
<dbReference type="Proteomes" id="UP001597548">
    <property type="component" value="Unassembled WGS sequence"/>
</dbReference>
<accession>A0ABW6A0Z0</accession>
<dbReference type="RefSeq" id="WP_194509718.1">
    <property type="nucleotide sequence ID" value="NZ_JADILU010000009.1"/>
</dbReference>
<evidence type="ECO:0000313" key="2">
    <source>
        <dbReference type="Proteomes" id="UP001597548"/>
    </source>
</evidence>
<keyword evidence="2" id="KW-1185">Reference proteome</keyword>
<evidence type="ECO:0000313" key="1">
    <source>
        <dbReference type="EMBL" id="MFD2917633.1"/>
    </source>
</evidence>
<gene>
    <name evidence="1" type="ORF">ACFS29_18420</name>
</gene>
<organism evidence="1 2">
    <name type="scientific">Psychroserpens luteus</name>
    <dbReference type="NCBI Taxonomy" id="1434066"/>
    <lineage>
        <taxon>Bacteria</taxon>
        <taxon>Pseudomonadati</taxon>
        <taxon>Bacteroidota</taxon>
        <taxon>Flavobacteriia</taxon>
        <taxon>Flavobacteriales</taxon>
        <taxon>Flavobacteriaceae</taxon>
        <taxon>Psychroserpens</taxon>
    </lineage>
</organism>
<name>A0ABW6A0Z0_9FLAO</name>
<reference evidence="2" key="1">
    <citation type="journal article" date="2019" name="Int. J. Syst. Evol. Microbiol.">
        <title>The Global Catalogue of Microorganisms (GCM) 10K type strain sequencing project: providing services to taxonomists for standard genome sequencing and annotation.</title>
        <authorList>
            <consortium name="The Broad Institute Genomics Platform"/>
            <consortium name="The Broad Institute Genome Sequencing Center for Infectious Disease"/>
            <person name="Wu L."/>
            <person name="Ma J."/>
        </authorList>
    </citation>
    <scope>NUCLEOTIDE SEQUENCE [LARGE SCALE GENOMIC DNA]</scope>
    <source>
        <strain evidence="2">KCTC 32514</strain>
    </source>
</reference>